<accession>A0A5D3DUL7</accession>
<evidence type="ECO:0000313" key="1">
    <source>
        <dbReference type="EMBL" id="KAA0037823.1"/>
    </source>
</evidence>
<dbReference type="PANTHER" id="PTHR10775">
    <property type="entry name" value="OS08G0208400 PROTEIN"/>
    <property type="match status" value="1"/>
</dbReference>
<evidence type="ECO:0000313" key="3">
    <source>
        <dbReference type="Proteomes" id="UP000321393"/>
    </source>
</evidence>
<proteinExistence type="predicted"/>
<dbReference type="EMBL" id="SSTE01018804">
    <property type="protein sequence ID" value="KAA0037823.1"/>
    <property type="molecule type" value="Genomic_DNA"/>
</dbReference>
<comment type="caution">
    <text evidence="2">The sequence shown here is derived from an EMBL/GenBank/DDBJ whole genome shotgun (WGS) entry which is preliminary data.</text>
</comment>
<dbReference type="EMBL" id="SSTD01002896">
    <property type="protein sequence ID" value="TYK27202.1"/>
    <property type="molecule type" value="Genomic_DNA"/>
</dbReference>
<dbReference type="PANTHER" id="PTHR10775:SF185">
    <property type="entry name" value="OS08G0208400 PROTEIN"/>
    <property type="match status" value="1"/>
</dbReference>
<evidence type="ECO:0000313" key="2">
    <source>
        <dbReference type="EMBL" id="TYK27202.1"/>
    </source>
</evidence>
<dbReference type="Proteomes" id="UP000321947">
    <property type="component" value="Unassembled WGS sequence"/>
</dbReference>
<protein>
    <submittedName>
        <fullName evidence="2">Uncharacterized protein</fullName>
    </submittedName>
</protein>
<name>A0A5D3DUL7_CUCMM</name>
<gene>
    <name evidence="2" type="ORF">E5676_scaffold236G00710</name>
    <name evidence="1" type="ORF">E6C27_scaffold113G00040</name>
</gene>
<reference evidence="3 4" key="1">
    <citation type="submission" date="2019-08" db="EMBL/GenBank/DDBJ databases">
        <title>Draft genome sequences of two oriental melons (Cucumis melo L. var makuwa).</title>
        <authorList>
            <person name="Kwon S.-Y."/>
        </authorList>
    </citation>
    <scope>NUCLEOTIDE SEQUENCE [LARGE SCALE GENOMIC DNA]</scope>
    <source>
        <strain evidence="4">cv. Chang Bougi</strain>
        <strain evidence="3">cv. SW 3</strain>
        <tissue evidence="2">Leaf</tissue>
    </source>
</reference>
<organism evidence="2 4">
    <name type="scientific">Cucumis melo var. makuwa</name>
    <name type="common">Oriental melon</name>
    <dbReference type="NCBI Taxonomy" id="1194695"/>
    <lineage>
        <taxon>Eukaryota</taxon>
        <taxon>Viridiplantae</taxon>
        <taxon>Streptophyta</taxon>
        <taxon>Embryophyta</taxon>
        <taxon>Tracheophyta</taxon>
        <taxon>Spermatophyta</taxon>
        <taxon>Magnoliopsida</taxon>
        <taxon>eudicotyledons</taxon>
        <taxon>Gunneridae</taxon>
        <taxon>Pentapetalae</taxon>
        <taxon>rosids</taxon>
        <taxon>fabids</taxon>
        <taxon>Cucurbitales</taxon>
        <taxon>Cucurbitaceae</taxon>
        <taxon>Benincaseae</taxon>
        <taxon>Cucumis</taxon>
    </lineage>
</organism>
<dbReference type="AlphaFoldDB" id="A0A5D3DUL7"/>
<sequence>MNLYKGIERFDEGTNTNPFHEGTSSDPFHIEGTSSNLFSEGNEMLGMLHDLQGPIEHKEETMEEADLENDMSFSSGLKDEAVNIFEGLLNQAYGELYPGCSKFSSLNFLITLMYIKVLNSYSNKSFDMQLQLFKRAFPICSTTIPSPFHEAKRKLRELDLGYDIIHACKYDSVCIGRSSSIWHIVQLVVSLDTRLVLFNGRKSHTRSKLHDGSVEHRPPLVVLIGHDILEQVDSIEFPVISTLLNIEGKTKDTTNAWLDLEDLKIRKDLHLIEVDVTIRRGMFKISITRREAPDPLETLKADTSLGKHAVDLFKRHQRAFPDWFRDQVEDDTLCRVDVDPIVVGQIVRHVNDVFINNEDEQLSVQMMEVISPRWSWFPNSSLHVLAISLLLALSGSWR</sequence>
<dbReference type="OrthoDB" id="1932595at2759"/>
<dbReference type="Proteomes" id="UP000321393">
    <property type="component" value="Unassembled WGS sequence"/>
</dbReference>
<evidence type="ECO:0000313" key="4">
    <source>
        <dbReference type="Proteomes" id="UP000321947"/>
    </source>
</evidence>